<dbReference type="NCBIfam" id="TIGR03696">
    <property type="entry name" value="Rhs_assc_core"/>
    <property type="match status" value="1"/>
</dbReference>
<dbReference type="InterPro" id="IPR050708">
    <property type="entry name" value="T6SS_VgrG/RHS"/>
</dbReference>
<dbReference type="NCBIfam" id="TIGR01643">
    <property type="entry name" value="YD_repeat_2x"/>
    <property type="match status" value="1"/>
</dbReference>
<comment type="caution">
    <text evidence="2">The sequence shown here is derived from an EMBL/GenBank/DDBJ whole genome shotgun (WGS) entry which is preliminary data.</text>
</comment>
<dbReference type="Gene3D" id="2.180.10.10">
    <property type="entry name" value="RHS repeat-associated core"/>
    <property type="match status" value="1"/>
</dbReference>
<dbReference type="RefSeq" id="WP_183324071.1">
    <property type="nucleotide sequence ID" value="NZ_JACHXP010000002.1"/>
</dbReference>
<protein>
    <submittedName>
        <fullName evidence="2">RHS repeat-associated protein</fullName>
    </submittedName>
</protein>
<evidence type="ECO:0000313" key="2">
    <source>
        <dbReference type="EMBL" id="MBB3189317.1"/>
    </source>
</evidence>
<organism evidence="2 3">
    <name type="scientific">Halomonas cerina</name>
    <dbReference type="NCBI Taxonomy" id="447424"/>
    <lineage>
        <taxon>Bacteria</taxon>
        <taxon>Pseudomonadati</taxon>
        <taxon>Pseudomonadota</taxon>
        <taxon>Gammaproteobacteria</taxon>
        <taxon>Oceanospirillales</taxon>
        <taxon>Halomonadaceae</taxon>
        <taxon>Halomonas</taxon>
    </lineage>
</organism>
<name>A0A839V9B5_9GAMM</name>
<keyword evidence="3" id="KW-1185">Reference proteome</keyword>
<dbReference type="InterPro" id="IPR006530">
    <property type="entry name" value="YD"/>
</dbReference>
<evidence type="ECO:0000256" key="1">
    <source>
        <dbReference type="SAM" id="MobiDB-lite"/>
    </source>
</evidence>
<feature type="region of interest" description="Disordered" evidence="1">
    <location>
        <begin position="1153"/>
        <end position="1200"/>
    </location>
</feature>
<evidence type="ECO:0000313" key="3">
    <source>
        <dbReference type="Proteomes" id="UP000547614"/>
    </source>
</evidence>
<dbReference type="Proteomes" id="UP000547614">
    <property type="component" value="Unassembled WGS sequence"/>
</dbReference>
<sequence length="1309" mass="143672">MPSGRVVYDPQCFFQATRAVDPFGNQSILRYDAHCLLVLETEDAVGNRVTAGERDLTVAGEPIKAGDNDYRVLAPVLVSDANANRTAVEFDELGMVVKTAVMGKEGAGQGDTLADPTVEITYDLLRYQNTKGGQSPLPSFVATKAKEEHGAQNIKFQRSFTYSDGAGREVMTKVHAEPGDALVRDPNTGAFVPTPVDPRWVGTGRTVFDNKGNPIKQYEPFFSATSEYEDEAELVESGVTPILRYDPLGRLIRTDNPDGTHVKVEFDAWEQRSFDENDTVFGTPWLAERQAGTAAEQRAATQSLKHQNTPTVAHSDALGRPFLTVADDGARRLETRAELDIEGNTLAITDARGIETLRQTFDVLGRAIFSTSPDAGELRMFPDVANKPARSFTARGHVIRHGYDALQRPTHMFVRELGAGGGETLVQRTAYGEEHAQARDLNLRGEAHLIYDGAGVVKSVEFDFKGNLIESARKLATEYKQAPDWSALNALTNPAAVEAAAGGRLEAETFTSTATFDALDRVTSQTTPDGSITLPTYNEAGLLETLSVRVRGAQGATSFLDNVDYNARGQRIKVKHGNGTVCTYRYDEQTFRLSHQKLQRSSDNQVLQDLAYTYEAAGNIVQITDGVSFTSVQNLGNPGLIRGDGFYEYDGIYQLTKAEGREHPGQQPTHADPMRLRVDHPNDMQALQHYREEYRFDEVGNILEMKHRPRQGPGGWTRHYDYATTSNRLLGTNIPGDAPGQFSGKYTHDAAGNMVTMPHLPLMVWDYANRLQTTAQQVVNSGMPQTTYYTYDATGERVRKVTEHSAPEGQAPRKKQERIYVGSEVFRKYEANGTTVELGRETLHVMDDEHRVVLVETKTVDTSVPAATFQVTSRQRYQVSNHLGSSSMELDGTAQVISYEEYFPFGGTSLHAAHSATEVSAKRYRYTGKERDDETCLYYHGARYYAAWLGRWTSADPAGLVDGTNLFRYSRNNPVGLLDPAGTQAVRGRLVDAAELGLPPVEGLQLPTVRDPEVGVTDLDVRKSRPSTLSTVRGSNRYVDNRLVYVDPRGDQWTLTVDSLVFSYADGSTLEVPWSEINFGSSPRSTSFEQEGGIIFPTDSSGRRTFDAENTPNIVNAAVRVQDQVRLLKAQRLELAWLTYTFAGAVAGLGGVGSTARAPGVAPPSRWSRSSPARQSGGGGQSGPGSPDFKAPRGTGKNPIPAWELVRFETPNNSRYIPAPVRRSIDNFMNSPLIRRELAKWGITSPIRRGSGPGSYQIGHDPGRPYAATPKGTPTKVFGQLWESNNAGAAAAKATKASWKKLGIPVREQ</sequence>
<dbReference type="PANTHER" id="PTHR32305">
    <property type="match status" value="1"/>
</dbReference>
<proteinExistence type="predicted"/>
<accession>A0A839V9B5</accession>
<gene>
    <name evidence="2" type="ORF">FHR94_000539</name>
</gene>
<feature type="compositionally biased region" description="Low complexity" evidence="1">
    <location>
        <begin position="1163"/>
        <end position="1175"/>
    </location>
</feature>
<reference evidence="2 3" key="1">
    <citation type="submission" date="2020-08" db="EMBL/GenBank/DDBJ databases">
        <title>Genomic Encyclopedia of Type Strains, Phase III (KMG-III): the genomes of soil and plant-associated and newly described type strains.</title>
        <authorList>
            <person name="Whitman W."/>
        </authorList>
    </citation>
    <scope>NUCLEOTIDE SEQUENCE [LARGE SCALE GENOMIC DNA]</scope>
    <source>
        <strain evidence="2 3">CECT 7282</strain>
    </source>
</reference>
<dbReference type="InterPro" id="IPR022385">
    <property type="entry name" value="Rhs_assc_core"/>
</dbReference>
<dbReference type="EMBL" id="JACHXP010000002">
    <property type="protein sequence ID" value="MBB3189317.1"/>
    <property type="molecule type" value="Genomic_DNA"/>
</dbReference>
<dbReference type="PANTHER" id="PTHR32305:SF15">
    <property type="entry name" value="PROTEIN RHSA-RELATED"/>
    <property type="match status" value="1"/>
</dbReference>